<dbReference type="PROSITE" id="PS00455">
    <property type="entry name" value="AMP_BINDING"/>
    <property type="match status" value="1"/>
</dbReference>
<dbReference type="Proteomes" id="UP000008363">
    <property type="component" value="Unassembled WGS sequence"/>
</dbReference>
<dbReference type="GO" id="GO:0006631">
    <property type="term" value="P:fatty acid metabolic process"/>
    <property type="evidence" value="ECO:0007669"/>
    <property type="project" value="TreeGrafter"/>
</dbReference>
<dbReference type="PANTHER" id="PTHR43201:SF5">
    <property type="entry name" value="MEDIUM-CHAIN ACYL-COA LIGASE ACSF2, MITOCHONDRIAL"/>
    <property type="match status" value="1"/>
</dbReference>
<evidence type="ECO:0000259" key="3">
    <source>
        <dbReference type="Pfam" id="PF00501"/>
    </source>
</evidence>
<dbReference type="Gene3D" id="3.40.50.12780">
    <property type="entry name" value="N-terminal domain of ligase-like"/>
    <property type="match status" value="1"/>
</dbReference>
<evidence type="ECO:0000313" key="5">
    <source>
        <dbReference type="EMBL" id="GAB89553.1"/>
    </source>
</evidence>
<feature type="domain" description="AMP-binding enzyme C-terminal" evidence="4">
    <location>
        <begin position="401"/>
        <end position="479"/>
    </location>
</feature>
<dbReference type="EMBL" id="BAHC01000065">
    <property type="protein sequence ID" value="GAB89553.1"/>
    <property type="molecule type" value="Genomic_DNA"/>
</dbReference>
<keyword evidence="2 5" id="KW-0436">Ligase</keyword>
<dbReference type="InterPro" id="IPR000873">
    <property type="entry name" value="AMP-dep_synth/lig_dom"/>
</dbReference>
<reference evidence="5 6" key="1">
    <citation type="submission" date="2012-08" db="EMBL/GenBank/DDBJ databases">
        <title>Whole genome shotgun sequence of Gordonia rhizosphera NBRC 16068.</title>
        <authorList>
            <person name="Takarada H."/>
            <person name="Isaki S."/>
            <person name="Hosoyama A."/>
            <person name="Tsuchikane K."/>
            <person name="Katsumata H."/>
            <person name="Baba S."/>
            <person name="Ohji S."/>
            <person name="Yamazaki S."/>
            <person name="Fujita N."/>
        </authorList>
    </citation>
    <scope>NUCLEOTIDE SEQUENCE [LARGE SCALE GENOMIC DNA]</scope>
    <source>
        <strain evidence="5 6">NBRC 16068</strain>
    </source>
</reference>
<dbReference type="CDD" id="cd04433">
    <property type="entry name" value="AFD_class_I"/>
    <property type="match status" value="1"/>
</dbReference>
<dbReference type="InterPro" id="IPR020845">
    <property type="entry name" value="AMP-binding_CS"/>
</dbReference>
<evidence type="ECO:0000256" key="1">
    <source>
        <dbReference type="ARBA" id="ARBA00006432"/>
    </source>
</evidence>
<comment type="caution">
    <text evidence="5">The sequence shown here is derived from an EMBL/GenBank/DDBJ whole genome shotgun (WGS) entry which is preliminary data.</text>
</comment>
<protein>
    <submittedName>
        <fullName evidence="5">Putative fatty-acid--CoA ligase</fullName>
    </submittedName>
</protein>
<organism evidence="5 6">
    <name type="scientific">Gordonia rhizosphera NBRC 16068</name>
    <dbReference type="NCBI Taxonomy" id="1108045"/>
    <lineage>
        <taxon>Bacteria</taxon>
        <taxon>Bacillati</taxon>
        <taxon>Actinomycetota</taxon>
        <taxon>Actinomycetes</taxon>
        <taxon>Mycobacteriales</taxon>
        <taxon>Gordoniaceae</taxon>
        <taxon>Gordonia</taxon>
    </lineage>
</organism>
<dbReference type="InterPro" id="IPR045851">
    <property type="entry name" value="AMP-bd_C_sf"/>
</dbReference>
<dbReference type="AlphaFoldDB" id="K6V0X5"/>
<dbReference type="GO" id="GO:0031956">
    <property type="term" value="F:medium-chain fatty acid-CoA ligase activity"/>
    <property type="evidence" value="ECO:0007669"/>
    <property type="project" value="TreeGrafter"/>
</dbReference>
<dbReference type="Pfam" id="PF00501">
    <property type="entry name" value="AMP-binding"/>
    <property type="match status" value="1"/>
</dbReference>
<dbReference type="PANTHER" id="PTHR43201">
    <property type="entry name" value="ACYL-COA SYNTHETASE"/>
    <property type="match status" value="1"/>
</dbReference>
<evidence type="ECO:0000313" key="6">
    <source>
        <dbReference type="Proteomes" id="UP000008363"/>
    </source>
</evidence>
<dbReference type="SUPFAM" id="SSF56801">
    <property type="entry name" value="Acetyl-CoA synthetase-like"/>
    <property type="match status" value="1"/>
</dbReference>
<dbReference type="Pfam" id="PF13193">
    <property type="entry name" value="AMP-binding_C"/>
    <property type="match status" value="1"/>
</dbReference>
<evidence type="ECO:0000259" key="4">
    <source>
        <dbReference type="Pfam" id="PF13193"/>
    </source>
</evidence>
<sequence>MPATTKTEAWTALTAGGDRTALIDENGEWTYDRLATAVVRIAEDLAASGCTAGDAVLIVAPLRNEAVAAYLAVITSGCTAVLVDRRSGQRDVTHAHTVAHPRVSLAFDEDARRMDLETHGLVLSLDRIGTTTTPSSPTREFPNGAALLDPDAPAAVVFTSGTTGTPKGVIHTINTLRCGAMNMGMALGYRSDDRPFLSTPLASITGVIQITLALSHLSGIVLENRFQPAASLDRLRRTNATIIGGAPIIVESLFGECATAGVTSLPLRSLALGGTQIPASLIDTARKSFGIRAIRVYGSSEVPFSTSTQFDTAHSGADDTDEGLPLRGVEISLRLGGSDELLVRGPHRFHGYLDPHHNIGSFDGDWVRTGDQGGIRDGRLAIKGRLKEVVARKGMKISLMEIDAVAESLSDIGECAAYGVDDPETGERLVLAVHVRDGVTAPDYATVVSALTTAGLATWKLPEEIVIWTDPLPRTESGKIRRPDLVRLGAHRPRVTARRLAST</sequence>
<evidence type="ECO:0000256" key="2">
    <source>
        <dbReference type="ARBA" id="ARBA00022598"/>
    </source>
</evidence>
<keyword evidence="6" id="KW-1185">Reference proteome</keyword>
<dbReference type="InterPro" id="IPR042099">
    <property type="entry name" value="ANL_N_sf"/>
</dbReference>
<dbReference type="STRING" id="1108045.GORHZ_065_00180"/>
<comment type="similarity">
    <text evidence="1">Belongs to the ATP-dependent AMP-binding enzyme family.</text>
</comment>
<name>K6V0X5_9ACTN</name>
<accession>K6V0X5</accession>
<dbReference type="Gene3D" id="3.30.300.30">
    <property type="match status" value="1"/>
</dbReference>
<proteinExistence type="inferred from homology"/>
<feature type="domain" description="AMP-dependent synthetase/ligase" evidence="3">
    <location>
        <begin position="16"/>
        <end position="353"/>
    </location>
</feature>
<gene>
    <name evidence="5" type="ORF">GORHZ_065_00180</name>
</gene>
<dbReference type="InterPro" id="IPR025110">
    <property type="entry name" value="AMP-bd_C"/>
</dbReference>
<dbReference type="eggNOG" id="COG0318">
    <property type="taxonomic scope" value="Bacteria"/>
</dbReference>